<keyword evidence="1" id="KW-0472">Membrane</keyword>
<gene>
    <name evidence="2" type="ORF">COY90_01920</name>
</gene>
<comment type="caution">
    <text evidence="2">The sequence shown here is derived from an EMBL/GenBank/DDBJ whole genome shotgun (WGS) entry which is preliminary data.</text>
</comment>
<dbReference type="AlphaFoldDB" id="A0A2M7QEL6"/>
<feature type="transmembrane region" description="Helical" evidence="1">
    <location>
        <begin position="134"/>
        <end position="155"/>
    </location>
</feature>
<dbReference type="InterPro" id="IPR018674">
    <property type="entry name" value="DUF2142_membrane"/>
</dbReference>
<feature type="transmembrane region" description="Helical" evidence="1">
    <location>
        <begin position="389"/>
        <end position="405"/>
    </location>
</feature>
<feature type="transmembrane region" description="Helical" evidence="1">
    <location>
        <begin position="186"/>
        <end position="202"/>
    </location>
</feature>
<keyword evidence="1" id="KW-0812">Transmembrane</keyword>
<protein>
    <recommendedName>
        <fullName evidence="4">Glycosyltransferase RgtA/B/C/D-like domain-containing protein</fullName>
    </recommendedName>
</protein>
<accession>A0A2M7QEL6</accession>
<feature type="transmembrane region" description="Helical" evidence="1">
    <location>
        <begin position="355"/>
        <end position="377"/>
    </location>
</feature>
<feature type="transmembrane region" description="Helical" evidence="1">
    <location>
        <begin position="108"/>
        <end position="128"/>
    </location>
</feature>
<feature type="transmembrane region" description="Helical" evidence="1">
    <location>
        <begin position="417"/>
        <end position="434"/>
    </location>
</feature>
<dbReference type="EMBL" id="PFLF01000043">
    <property type="protein sequence ID" value="PIY69202.1"/>
    <property type="molecule type" value="Genomic_DNA"/>
</dbReference>
<proteinExistence type="predicted"/>
<evidence type="ECO:0000256" key="1">
    <source>
        <dbReference type="SAM" id="Phobius"/>
    </source>
</evidence>
<organism evidence="2 3">
    <name type="scientific">Candidatus Roizmanbacteria bacterium CG_4_10_14_0_8_um_filter_39_9</name>
    <dbReference type="NCBI Taxonomy" id="1974829"/>
    <lineage>
        <taxon>Bacteria</taxon>
        <taxon>Candidatus Roizmaniibacteriota</taxon>
    </lineage>
</organism>
<feature type="transmembrane region" description="Helical" evidence="1">
    <location>
        <begin position="325"/>
        <end position="343"/>
    </location>
</feature>
<feature type="transmembrane region" description="Helical" evidence="1">
    <location>
        <begin position="214"/>
        <end position="240"/>
    </location>
</feature>
<reference evidence="3" key="1">
    <citation type="submission" date="2017-09" db="EMBL/GenBank/DDBJ databases">
        <title>Depth-based differentiation of microbial function through sediment-hosted aquifers and enrichment of novel symbionts in the deep terrestrial subsurface.</title>
        <authorList>
            <person name="Probst A.J."/>
            <person name="Ladd B."/>
            <person name="Jarett J.K."/>
            <person name="Geller-Mcgrath D.E."/>
            <person name="Sieber C.M.K."/>
            <person name="Emerson J.B."/>
            <person name="Anantharaman K."/>
            <person name="Thomas B.C."/>
            <person name="Malmstrom R."/>
            <person name="Stieglmeier M."/>
            <person name="Klingl A."/>
            <person name="Woyke T."/>
            <person name="Ryan C.M."/>
            <person name="Banfield J.F."/>
        </authorList>
    </citation>
    <scope>NUCLEOTIDE SEQUENCE [LARGE SCALE GENOMIC DNA]</scope>
</reference>
<dbReference type="Proteomes" id="UP000230108">
    <property type="component" value="Unassembled WGS sequence"/>
</dbReference>
<feature type="transmembrane region" description="Helical" evidence="1">
    <location>
        <begin position="246"/>
        <end position="270"/>
    </location>
</feature>
<keyword evidence="1" id="KW-1133">Transmembrane helix</keyword>
<name>A0A2M7QEL6_9BACT</name>
<evidence type="ECO:0008006" key="4">
    <source>
        <dbReference type="Google" id="ProtNLM"/>
    </source>
</evidence>
<evidence type="ECO:0000313" key="3">
    <source>
        <dbReference type="Proteomes" id="UP000230108"/>
    </source>
</evidence>
<feature type="transmembrane region" description="Helical" evidence="1">
    <location>
        <begin position="291"/>
        <end position="319"/>
    </location>
</feature>
<dbReference type="Pfam" id="PF09913">
    <property type="entry name" value="DUF2142"/>
    <property type="match status" value="1"/>
</dbReference>
<evidence type="ECO:0000313" key="2">
    <source>
        <dbReference type="EMBL" id="PIY69202.1"/>
    </source>
</evidence>
<feature type="transmembrane region" description="Helical" evidence="1">
    <location>
        <begin position="6"/>
        <end position="26"/>
    </location>
</feature>
<sequence length="438" mass="50528">MKFYAKLVFTYIFILGLAFTFLVPPLQKPDEHGHFKRAILLSKGYVFLLNDGKKLPIEKMYTDIIFDKKLNAIPYHANIKFDASFYQKPLFASSGDHKILYLDPKGMFILPAIPYIPHALGLLIARILSLNGTVGFFAGRFFMFLFSFFMMIFIYRKTRKPYDDILLFTFSLPMLIHQISGYGYDGMHYVAGAALFCTFINLSHSSSNKAKHVLLFGGSLLLFLLTKLSYEAFFLLLFLIPSKNKLRLFMSVLIPYFVIKLPFFISSYYYRDNPIGVNPLKQIAYIIRDPLHFAAIFVTSFLSNINFHVQGAIGIFGWLDYSMNPFMYFIWIGAACYLIYTIKLKKSDLLPTTKLIVLFSTPILTYMLIQTIFYLGWKTVGSSVIDGTQGRYYLILIPYTLYFCVQAKCNKHIKRAAVITLGFFALTSLIWTIITRYY</sequence>